<dbReference type="HOGENOM" id="CLU_009583_2_0_11"/>
<dbReference type="Pfam" id="PF00534">
    <property type="entry name" value="Glycos_transf_1"/>
    <property type="match status" value="1"/>
</dbReference>
<feature type="domain" description="Glycosyl transferase family 1" evidence="3">
    <location>
        <begin position="204"/>
        <end position="357"/>
    </location>
</feature>
<name>H5XCL1_9PSEU</name>
<dbReference type="Proteomes" id="UP000002791">
    <property type="component" value="Chromosome"/>
</dbReference>
<dbReference type="Gene3D" id="3.40.50.2000">
    <property type="entry name" value="Glycogen Phosphorylase B"/>
    <property type="match status" value="2"/>
</dbReference>
<dbReference type="InterPro" id="IPR050194">
    <property type="entry name" value="Glycosyltransferase_grp1"/>
</dbReference>
<sequence>MRVLIATDTYPPDVSGSSFFAHRLATGLATRGHDVHVVCASETGPRKTVRESGVCLHRLRSVPLVIHPSVRFVPPPGVPAVLRRLVASVRPDVLHTQDHFTIGRAAVRAAARQDVPVVATNHFMPDNLLPYLPRRLHRPVADVAWRDFRRVYDRADHVTTPTRAAANLLAANGFAGSVEPVSCGVDTERFSPDTAPPHVHRRALGLPDVPTVVYVGRLDAEKRLDELVRALPRLSVGDAQLVLAGTGTRRAELELLAAREGVEHRVRFLGFVPDERLPTVYRAADVFAIPGVAELQSIATLEAMACALPVVAANAVALPHLVSHEDNGYLVEPGDVAGLAAALDAILTSADLRRRMGGLSRTIALTHDVNRTLTRFEEIYHAVASSRSNQG</sequence>
<evidence type="ECO:0000259" key="3">
    <source>
        <dbReference type="Pfam" id="PF00534"/>
    </source>
</evidence>
<dbReference type="SUPFAM" id="SSF53756">
    <property type="entry name" value="UDP-Glycosyltransferase/glycogen phosphorylase"/>
    <property type="match status" value="1"/>
</dbReference>
<dbReference type="InterPro" id="IPR028098">
    <property type="entry name" value="Glyco_trans_4-like_N"/>
</dbReference>
<gene>
    <name evidence="5" type="ORF">SaccyDRAFT_2381</name>
</gene>
<dbReference type="PANTHER" id="PTHR45947">
    <property type="entry name" value="SULFOQUINOVOSYL TRANSFERASE SQD2"/>
    <property type="match status" value="1"/>
</dbReference>
<dbReference type="STRING" id="882082.SaccyDRAFT_2381"/>
<keyword evidence="6" id="KW-1185">Reference proteome</keyword>
<dbReference type="OrthoDB" id="9802525at2"/>
<proteinExistence type="predicted"/>
<evidence type="ECO:0000259" key="4">
    <source>
        <dbReference type="Pfam" id="PF13439"/>
    </source>
</evidence>
<dbReference type="GO" id="GO:0016757">
    <property type="term" value="F:glycosyltransferase activity"/>
    <property type="evidence" value="ECO:0007669"/>
    <property type="project" value="UniProtKB-KW"/>
</dbReference>
<feature type="domain" description="Glycosyltransferase subfamily 4-like N-terminal" evidence="4">
    <location>
        <begin position="15"/>
        <end position="189"/>
    </location>
</feature>
<dbReference type="EMBL" id="CM001440">
    <property type="protein sequence ID" value="EHR61257.1"/>
    <property type="molecule type" value="Genomic_DNA"/>
</dbReference>
<accession>H5XCL1</accession>
<reference evidence="5 6" key="1">
    <citation type="submission" date="2011-11" db="EMBL/GenBank/DDBJ databases">
        <title>The Noncontiguous Finished sequence of Saccharomonospora cyanea NA-134.</title>
        <authorList>
            <consortium name="US DOE Joint Genome Institute"/>
            <person name="Lucas S."/>
            <person name="Han J."/>
            <person name="Lapidus A."/>
            <person name="Cheng J.-F."/>
            <person name="Goodwin L."/>
            <person name="Pitluck S."/>
            <person name="Peters L."/>
            <person name="Ovchinnikova G."/>
            <person name="Lu M."/>
            <person name="Detter J.C."/>
            <person name="Han C."/>
            <person name="Tapia R."/>
            <person name="Land M."/>
            <person name="Hauser L."/>
            <person name="Kyrpides N."/>
            <person name="Ivanova N."/>
            <person name="Pagani I."/>
            <person name="Brambilla E.-M."/>
            <person name="Klenk H.-P."/>
            <person name="Woyke T."/>
        </authorList>
    </citation>
    <scope>NUCLEOTIDE SEQUENCE [LARGE SCALE GENOMIC DNA]</scope>
    <source>
        <strain evidence="5 6">NA-134</strain>
    </source>
</reference>
<evidence type="ECO:0000256" key="2">
    <source>
        <dbReference type="ARBA" id="ARBA00022679"/>
    </source>
</evidence>
<keyword evidence="2 5" id="KW-0808">Transferase</keyword>
<dbReference type="RefSeq" id="WP_005456359.1">
    <property type="nucleotide sequence ID" value="NZ_CM001440.1"/>
</dbReference>
<organism evidence="5 6">
    <name type="scientific">Saccharomonospora cyanea NA-134</name>
    <dbReference type="NCBI Taxonomy" id="882082"/>
    <lineage>
        <taxon>Bacteria</taxon>
        <taxon>Bacillati</taxon>
        <taxon>Actinomycetota</taxon>
        <taxon>Actinomycetes</taxon>
        <taxon>Pseudonocardiales</taxon>
        <taxon>Pseudonocardiaceae</taxon>
        <taxon>Saccharomonospora</taxon>
    </lineage>
</organism>
<dbReference type="Pfam" id="PF13439">
    <property type="entry name" value="Glyco_transf_4"/>
    <property type="match status" value="1"/>
</dbReference>
<keyword evidence="1" id="KW-0328">Glycosyltransferase</keyword>
<dbReference type="GO" id="GO:1901137">
    <property type="term" value="P:carbohydrate derivative biosynthetic process"/>
    <property type="evidence" value="ECO:0007669"/>
    <property type="project" value="UniProtKB-ARBA"/>
</dbReference>
<dbReference type="eggNOG" id="COG0438">
    <property type="taxonomic scope" value="Bacteria"/>
</dbReference>
<protein>
    <submittedName>
        <fullName evidence="5">Glycosyltransferase</fullName>
    </submittedName>
</protein>
<evidence type="ECO:0000313" key="6">
    <source>
        <dbReference type="Proteomes" id="UP000002791"/>
    </source>
</evidence>
<dbReference type="InterPro" id="IPR001296">
    <property type="entry name" value="Glyco_trans_1"/>
</dbReference>
<dbReference type="PANTHER" id="PTHR45947:SF3">
    <property type="entry name" value="SULFOQUINOVOSYL TRANSFERASE SQD2"/>
    <property type="match status" value="1"/>
</dbReference>
<dbReference type="AlphaFoldDB" id="H5XCL1"/>
<evidence type="ECO:0000256" key="1">
    <source>
        <dbReference type="ARBA" id="ARBA00022676"/>
    </source>
</evidence>
<evidence type="ECO:0000313" key="5">
    <source>
        <dbReference type="EMBL" id="EHR61257.1"/>
    </source>
</evidence>